<dbReference type="PANTHER" id="PTHR16166:SF93">
    <property type="entry name" value="INTERMEMBRANE LIPID TRANSFER PROTEIN VPS13"/>
    <property type="match status" value="1"/>
</dbReference>
<dbReference type="PANTHER" id="PTHR16166">
    <property type="entry name" value="VACUOLAR PROTEIN SORTING-ASSOCIATED PROTEIN VPS13"/>
    <property type="match status" value="1"/>
</dbReference>
<keyword evidence="4" id="KW-1185">Reference proteome</keyword>
<dbReference type="GO" id="GO:0045053">
    <property type="term" value="P:protein retention in Golgi apparatus"/>
    <property type="evidence" value="ECO:0007669"/>
    <property type="project" value="TreeGrafter"/>
</dbReference>
<evidence type="ECO:0000256" key="1">
    <source>
        <dbReference type="ARBA" id="ARBA00006545"/>
    </source>
</evidence>
<protein>
    <submittedName>
        <fullName evidence="3">Uu.00g068080.m01.CDS01</fullName>
    </submittedName>
</protein>
<dbReference type="AlphaFoldDB" id="A0AAI8VU96"/>
<evidence type="ECO:0000256" key="2">
    <source>
        <dbReference type="SAM" id="MobiDB-lite"/>
    </source>
</evidence>
<organism evidence="3 4">
    <name type="scientific">Anthostomella pinea</name>
    <dbReference type="NCBI Taxonomy" id="933095"/>
    <lineage>
        <taxon>Eukaryota</taxon>
        <taxon>Fungi</taxon>
        <taxon>Dikarya</taxon>
        <taxon>Ascomycota</taxon>
        <taxon>Pezizomycotina</taxon>
        <taxon>Sordariomycetes</taxon>
        <taxon>Xylariomycetidae</taxon>
        <taxon>Xylariales</taxon>
        <taxon>Xylariaceae</taxon>
        <taxon>Anthostomella</taxon>
    </lineage>
</organism>
<dbReference type="EMBL" id="CAUWAG010000018">
    <property type="protein sequence ID" value="CAJ2511183.1"/>
    <property type="molecule type" value="Genomic_DNA"/>
</dbReference>
<name>A0AAI8VU96_9PEZI</name>
<evidence type="ECO:0000313" key="4">
    <source>
        <dbReference type="Proteomes" id="UP001295740"/>
    </source>
</evidence>
<gene>
    <name evidence="3" type="ORF">KHLLAP_LOCUS11651</name>
</gene>
<sequence length="237" mass="25021">MTFRENSATAGEQLDGNNRDYDKKFGPYCDVPASPLSSSSSSLAGDDDDGTDLLAPSETMSPPPYHGMPDWNTSNGDDTAEPCHPFWTAWHDIARGAGLITAAGFKVPLVVVDGVAKGLWSIPLLCGDETARDWPDVTGVRTGCVAAAEGLYHGLYDGLTGWVILPYKGARKGGVKGFVKGCAKGLVGLVVKPASGALGLVGHPLFGVYKEALAAKVKVKVVVRRERRPRRGVVSLV</sequence>
<evidence type="ECO:0000313" key="3">
    <source>
        <dbReference type="EMBL" id="CAJ2511183.1"/>
    </source>
</evidence>
<feature type="region of interest" description="Disordered" evidence="2">
    <location>
        <begin position="1"/>
        <end position="65"/>
    </location>
</feature>
<feature type="compositionally biased region" description="Low complexity" evidence="2">
    <location>
        <begin position="32"/>
        <end position="44"/>
    </location>
</feature>
<proteinExistence type="inferred from homology"/>
<dbReference type="Proteomes" id="UP001295740">
    <property type="component" value="Unassembled WGS sequence"/>
</dbReference>
<dbReference type="InterPro" id="IPR026847">
    <property type="entry name" value="VPS13"/>
</dbReference>
<accession>A0AAI8VU96</accession>
<comment type="similarity">
    <text evidence="1">Belongs to the VPS13 family.</text>
</comment>
<feature type="compositionally biased region" description="Polar residues" evidence="2">
    <location>
        <begin position="1"/>
        <end position="10"/>
    </location>
</feature>
<reference evidence="3" key="1">
    <citation type="submission" date="2023-10" db="EMBL/GenBank/DDBJ databases">
        <authorList>
            <person name="Hackl T."/>
        </authorList>
    </citation>
    <scope>NUCLEOTIDE SEQUENCE</scope>
</reference>
<dbReference type="GO" id="GO:0006623">
    <property type="term" value="P:protein targeting to vacuole"/>
    <property type="evidence" value="ECO:0007669"/>
    <property type="project" value="TreeGrafter"/>
</dbReference>
<comment type="caution">
    <text evidence="3">The sequence shown here is derived from an EMBL/GenBank/DDBJ whole genome shotgun (WGS) entry which is preliminary data.</text>
</comment>